<dbReference type="VEuPathDB" id="FungiDB:RhiirFUN_018642"/>
<dbReference type="InterPro" id="IPR051481">
    <property type="entry name" value="BTB-POZ/Galectin-3-binding"/>
</dbReference>
<name>U9TCL8_RHIID</name>
<accession>U9TCL8</accession>
<dbReference type="InterPro" id="IPR059179">
    <property type="entry name" value="MLKL-like_MCAfunc"/>
</dbReference>
<dbReference type="CDD" id="cd21037">
    <property type="entry name" value="MLKL_NTD"/>
    <property type="match status" value="1"/>
</dbReference>
<feature type="non-terminal residue" evidence="3">
    <location>
        <position position="691"/>
    </location>
</feature>
<dbReference type="InterPro" id="IPR011333">
    <property type="entry name" value="SKP1/BTB/POZ_sf"/>
</dbReference>
<organism evidence="3">
    <name type="scientific">Rhizophagus irregularis (strain DAOM 181602 / DAOM 197198 / MUCL 43194)</name>
    <name type="common">Arbuscular mycorrhizal fungus</name>
    <name type="synonym">Glomus intraradices</name>
    <dbReference type="NCBI Taxonomy" id="747089"/>
    <lineage>
        <taxon>Eukaryota</taxon>
        <taxon>Fungi</taxon>
        <taxon>Fungi incertae sedis</taxon>
        <taxon>Mucoromycota</taxon>
        <taxon>Glomeromycotina</taxon>
        <taxon>Glomeromycetes</taxon>
        <taxon>Glomerales</taxon>
        <taxon>Glomeraceae</taxon>
        <taxon>Rhizophagus</taxon>
    </lineage>
</organism>
<dbReference type="SMART" id="SM00584">
    <property type="entry name" value="TLDc"/>
    <property type="match status" value="1"/>
</dbReference>
<dbReference type="EMBL" id="KI294628">
    <property type="protein sequence ID" value="ESA04043.1"/>
    <property type="molecule type" value="Genomic_DNA"/>
</dbReference>
<dbReference type="Gene3D" id="3.30.710.10">
    <property type="entry name" value="Potassium Channel Kv1.1, Chain A"/>
    <property type="match status" value="1"/>
</dbReference>
<dbReference type="InterPro" id="IPR036537">
    <property type="entry name" value="Adaptor_Cbl_N_dom_sf"/>
</dbReference>
<dbReference type="PROSITE" id="PS50097">
    <property type="entry name" value="BTB"/>
    <property type="match status" value="1"/>
</dbReference>
<dbReference type="CDD" id="cd18186">
    <property type="entry name" value="BTB_POZ_ZBTB_KLHL-like"/>
    <property type="match status" value="1"/>
</dbReference>
<dbReference type="InterPro" id="IPR000210">
    <property type="entry name" value="BTB/POZ_dom"/>
</dbReference>
<protein>
    <recommendedName>
        <fullName evidence="4">Kelch-like protein 17</fullName>
    </recommendedName>
</protein>
<dbReference type="PROSITE" id="PS51886">
    <property type="entry name" value="TLDC"/>
    <property type="match status" value="1"/>
</dbReference>
<gene>
    <name evidence="3" type="ORF">GLOINDRAFT_4977</name>
</gene>
<sequence>MSIVLSNLLLDGYTKILKTGEFFDVEILVGENTNTKIFRLHSLVLRVCSPYFRSAFSNNWVKIENDIIKFQKPNISVKVFEILINGKLELANNDVKTNIALLIAADELCLNELCPYIENYLLNDKESLKSNFVLILQTVNKFEQFKKLAQLCKEAYQKDPSLVLRADDFVTIEQEYLLEFLTENNDSLRQIEVWDKLIQWAIANSNNELPSDIRNWTNNNVTTFGILIQPFISHINFQKISSMDFFQKIKPFKSIFDDKLYIKIIENYYINYILTDLAGPQIVDSQIINLRDASFICNWIKVMKKQRLEISYDFNLLVRGSRDGFDTDTFHNHCDNRGPTVTIARVKNSNEILGGFNPCNWNCVGGKFISTKESFIFSLDKNNLENSIFSKVIDTKHAIYNYIGFGPCFGLDDSDFVLFYDEYKGQCVINSYEKAIRQSDGYFEVDDYEEWIKKKDDFAENLGDSALMVVPFAKFLPLINEIGNFFNEIIELVEAAEHNNKRTCEILKNRVHVAELAVRDLRDKRKDREDFFNKINYIRLQELSTIITRIKKFISEISLMKTLIKYLKEKSVEKIFKELCGEFDVYINLLSFSINVEIADELEQLKSDQDDLFKYLQGMVAGIDDNDCFADSSKKFFSTIVKVNAMNNTMVHFTRGKFRSLTKINDIFQVHPLEFSDYESDDNEKTREYRR</sequence>
<evidence type="ECO:0008006" key="4">
    <source>
        <dbReference type="Google" id="ProtNLM"/>
    </source>
</evidence>
<dbReference type="AlphaFoldDB" id="U9TCL8"/>
<reference evidence="3" key="1">
    <citation type="submission" date="2013-07" db="EMBL/GenBank/DDBJ databases">
        <title>The genome of an arbuscular mycorrhizal fungus provides insights into the evolution of the oldest plant symbiosis.</title>
        <authorList>
            <consortium name="DOE Joint Genome Institute"/>
            <person name="Tisserant E."/>
            <person name="Malbreil M."/>
            <person name="Kuo A."/>
            <person name="Kohler A."/>
            <person name="Symeonidi A."/>
            <person name="Balestrini R."/>
            <person name="Charron P."/>
            <person name="Duensing N."/>
            <person name="Frei-dit-Frey N."/>
            <person name="Gianinazzi-Pearson V."/>
            <person name="Gilbert B."/>
            <person name="Handa Y."/>
            <person name="Hijri M."/>
            <person name="Kaul R."/>
            <person name="Kawaguchi M."/>
            <person name="Krajinski F."/>
            <person name="Lammers P."/>
            <person name="Lapierre D."/>
            <person name="Masclaux F.G."/>
            <person name="Murat C."/>
            <person name="Morin E."/>
            <person name="Ndikumana S."/>
            <person name="Pagni M."/>
            <person name="Petitpierre D."/>
            <person name="Requena N."/>
            <person name="Rosikiewicz P."/>
            <person name="Riley R."/>
            <person name="Saito K."/>
            <person name="San Clemente H."/>
            <person name="Shapiro H."/>
            <person name="van Tuinen D."/>
            <person name="Becard G."/>
            <person name="Bonfante P."/>
            <person name="Paszkowski U."/>
            <person name="Shachar-Hill Y."/>
            <person name="Young J.P."/>
            <person name="Sanders I.R."/>
            <person name="Henrissat B."/>
            <person name="Rensing S.A."/>
            <person name="Grigoriev I.V."/>
            <person name="Corradi N."/>
            <person name="Roux C."/>
            <person name="Martin F."/>
        </authorList>
    </citation>
    <scope>NUCLEOTIDE SEQUENCE</scope>
    <source>
        <strain evidence="3">DAOM 197198</strain>
    </source>
</reference>
<dbReference type="Gene3D" id="1.20.930.20">
    <property type="entry name" value="Adaptor protein Cbl, N-terminal domain"/>
    <property type="match status" value="1"/>
</dbReference>
<dbReference type="Pfam" id="PF00651">
    <property type="entry name" value="BTB"/>
    <property type="match status" value="1"/>
</dbReference>
<proteinExistence type="predicted"/>
<feature type="domain" description="BTB" evidence="1">
    <location>
        <begin position="23"/>
        <end position="92"/>
    </location>
</feature>
<dbReference type="Pfam" id="PF07534">
    <property type="entry name" value="TLD"/>
    <property type="match status" value="1"/>
</dbReference>
<feature type="domain" description="TLDc" evidence="2">
    <location>
        <begin position="286"/>
        <end position="454"/>
    </location>
</feature>
<dbReference type="SUPFAM" id="SSF54695">
    <property type="entry name" value="POZ domain"/>
    <property type="match status" value="1"/>
</dbReference>
<evidence type="ECO:0000259" key="2">
    <source>
        <dbReference type="PROSITE" id="PS51886"/>
    </source>
</evidence>
<dbReference type="InterPro" id="IPR006571">
    <property type="entry name" value="TLDc_dom"/>
</dbReference>
<evidence type="ECO:0000313" key="3">
    <source>
        <dbReference type="EMBL" id="ESA04043.1"/>
    </source>
</evidence>
<dbReference type="SMART" id="SM00225">
    <property type="entry name" value="BTB"/>
    <property type="match status" value="1"/>
</dbReference>
<evidence type="ECO:0000259" key="1">
    <source>
        <dbReference type="PROSITE" id="PS50097"/>
    </source>
</evidence>
<dbReference type="VEuPathDB" id="FungiDB:RhiirFUN_018626"/>
<dbReference type="HOGENOM" id="CLU_398814_0_0_1"/>
<dbReference type="PANTHER" id="PTHR24410:SF23">
    <property type="entry name" value="BTB DOMAIN-CONTAINING PROTEIN-RELATED"/>
    <property type="match status" value="1"/>
</dbReference>
<dbReference type="GO" id="GO:0007166">
    <property type="term" value="P:cell surface receptor signaling pathway"/>
    <property type="evidence" value="ECO:0007669"/>
    <property type="project" value="InterPro"/>
</dbReference>
<dbReference type="PANTHER" id="PTHR24410">
    <property type="entry name" value="HL07962P-RELATED"/>
    <property type="match status" value="1"/>
</dbReference>